<keyword evidence="7" id="KW-1133">Transmembrane helix</keyword>
<dbReference type="AlphaFoldDB" id="A0A0A1MKM6"/>
<dbReference type="Gene3D" id="1.10.287.950">
    <property type="entry name" value="Methyl-accepting chemotaxis protein"/>
    <property type="match status" value="1"/>
</dbReference>
<dbReference type="Pfam" id="PF00015">
    <property type="entry name" value="MCPsignal"/>
    <property type="match status" value="1"/>
</dbReference>
<feature type="transmembrane region" description="Helical" evidence="7">
    <location>
        <begin position="185"/>
        <end position="209"/>
    </location>
</feature>
<dbReference type="PROSITE" id="PS50885">
    <property type="entry name" value="HAMP"/>
    <property type="match status" value="1"/>
</dbReference>
<dbReference type="CDD" id="cd11386">
    <property type="entry name" value="MCP_signal"/>
    <property type="match status" value="1"/>
</dbReference>
<dbReference type="PANTHER" id="PTHR32089:SF112">
    <property type="entry name" value="LYSOZYME-LIKE PROTEIN-RELATED"/>
    <property type="match status" value="1"/>
</dbReference>
<keyword evidence="2" id="KW-1003">Cell membrane</keyword>
<evidence type="ECO:0000313" key="11">
    <source>
        <dbReference type="Proteomes" id="UP000040453"/>
    </source>
</evidence>
<evidence type="ECO:0000313" key="10">
    <source>
        <dbReference type="EMBL" id="CEI80384.1"/>
    </source>
</evidence>
<dbReference type="STRING" id="545501.BN997_00187"/>
<evidence type="ECO:0000256" key="5">
    <source>
        <dbReference type="ARBA" id="ARBA00029447"/>
    </source>
</evidence>
<evidence type="ECO:0000259" key="9">
    <source>
        <dbReference type="PROSITE" id="PS50885"/>
    </source>
</evidence>
<dbReference type="GO" id="GO:0005886">
    <property type="term" value="C:plasma membrane"/>
    <property type="evidence" value="ECO:0007669"/>
    <property type="project" value="UniProtKB-SubCell"/>
</dbReference>
<comment type="subcellular location">
    <subcellularLocation>
        <location evidence="1">Cell membrane</location>
    </subcellularLocation>
</comment>
<evidence type="ECO:0000256" key="6">
    <source>
        <dbReference type="PROSITE-ProRule" id="PRU00284"/>
    </source>
</evidence>
<name>A0A0A1MKM6_9BACI</name>
<evidence type="ECO:0000259" key="8">
    <source>
        <dbReference type="PROSITE" id="PS50111"/>
    </source>
</evidence>
<dbReference type="OrthoDB" id="2168386at2"/>
<evidence type="ECO:0000256" key="7">
    <source>
        <dbReference type="SAM" id="Phobius"/>
    </source>
</evidence>
<dbReference type="InterPro" id="IPR024478">
    <property type="entry name" value="HlyB_4HB_MCP"/>
</dbReference>
<feature type="transmembrane region" description="Helical" evidence="7">
    <location>
        <begin position="12"/>
        <end position="33"/>
    </location>
</feature>
<dbReference type="SUPFAM" id="SSF58104">
    <property type="entry name" value="Methyl-accepting chemotaxis protein (MCP) signaling domain"/>
    <property type="match status" value="1"/>
</dbReference>
<keyword evidence="4 6" id="KW-0807">Transducer</keyword>
<feature type="domain" description="Methyl-accepting transducer" evidence="8">
    <location>
        <begin position="278"/>
        <end position="528"/>
    </location>
</feature>
<dbReference type="EMBL" id="CDGG01000001">
    <property type="protein sequence ID" value="CEI80384.1"/>
    <property type="molecule type" value="Genomic_DNA"/>
</dbReference>
<evidence type="ECO:0000256" key="3">
    <source>
        <dbReference type="ARBA" id="ARBA00023136"/>
    </source>
</evidence>
<accession>A0A0A1MKM6</accession>
<sequence length="564" mass="60620">MEKIFNFKSIKSKVIAAFSVVILLVIILGIYNYTAIKQVNQDTTNIIENDLQQLIANKGMETTMANLISTARGYILSGDSTMKDRFEEYTEQGTEFEELARSVGVTAEFDDLINETVEWRTAIAEDVFAVYESGDQDTAIENLNELTPIVREIMTGYEELAANSEEEINQHGEGIIDNGEQTLTIVIIASILIVILSIASAIITAGVITKPIKTVMERMKLIAGGDLSQEDLQTDSRDEVGQLVNAANEMANNTRDLLTQINAVSETVTNQSEELTQAANEVKSGSDQVAITMQELAAGSETQANSASDLASIMGTFSAKVQEVNVNGERVQEYSNEVLGMTNKGSEAMAATTDQMSKIDRIVQGTVAKVEGLDEQSQQISNLVSMIKDIADQTNLLALNAAIEAARAGEHGKGFAVVADEVKKLAEQVAVSVTDITNIVMNIQSETSAVVESLKGGYTEVEMGTNQITTTGKTFNEINESISKMAENINLVSGNLADIAANTQEMNDSIGEIASISEEAAAGVEQTSASTQQTSGAMDEVAGSSEQLSQLAEELNGLVRRFKL</sequence>
<dbReference type="PANTHER" id="PTHR32089">
    <property type="entry name" value="METHYL-ACCEPTING CHEMOTAXIS PROTEIN MCPB"/>
    <property type="match status" value="1"/>
</dbReference>
<gene>
    <name evidence="10" type="primary">mcpB_1</name>
    <name evidence="10" type="ORF">BN997_00187</name>
</gene>
<keyword evidence="7" id="KW-0812">Transmembrane</keyword>
<dbReference type="CDD" id="cd06225">
    <property type="entry name" value="HAMP"/>
    <property type="match status" value="1"/>
</dbReference>
<feature type="domain" description="HAMP" evidence="9">
    <location>
        <begin position="206"/>
        <end position="259"/>
    </location>
</feature>
<evidence type="ECO:0000256" key="4">
    <source>
        <dbReference type="ARBA" id="ARBA00023224"/>
    </source>
</evidence>
<dbReference type="InterPro" id="IPR004089">
    <property type="entry name" value="MCPsignal_dom"/>
</dbReference>
<protein>
    <submittedName>
        <fullName evidence="10">Methyl-accepting chemotaxis protein McpB</fullName>
    </submittedName>
</protein>
<dbReference type="Proteomes" id="UP000040453">
    <property type="component" value="Unassembled WGS sequence"/>
</dbReference>
<organism evidence="10 11">
    <name type="scientific">Oceanobacillus oncorhynchi</name>
    <dbReference type="NCBI Taxonomy" id="545501"/>
    <lineage>
        <taxon>Bacteria</taxon>
        <taxon>Bacillati</taxon>
        <taxon>Bacillota</taxon>
        <taxon>Bacilli</taxon>
        <taxon>Bacillales</taxon>
        <taxon>Bacillaceae</taxon>
        <taxon>Oceanobacillus</taxon>
    </lineage>
</organism>
<reference evidence="10 11" key="1">
    <citation type="submission" date="2014-11" db="EMBL/GenBank/DDBJ databases">
        <authorList>
            <person name="Urmite Genomes Urmite Genomes"/>
        </authorList>
    </citation>
    <scope>NUCLEOTIDE SEQUENCE [LARGE SCALE GENOMIC DNA]</scope>
    <source>
        <strain evidence="10 11">Oc5</strain>
    </source>
</reference>
<dbReference type="SMART" id="SM00283">
    <property type="entry name" value="MA"/>
    <property type="match status" value="1"/>
</dbReference>
<keyword evidence="11" id="KW-1185">Reference proteome</keyword>
<evidence type="ECO:0000256" key="1">
    <source>
        <dbReference type="ARBA" id="ARBA00004236"/>
    </source>
</evidence>
<evidence type="ECO:0000256" key="2">
    <source>
        <dbReference type="ARBA" id="ARBA00022475"/>
    </source>
</evidence>
<dbReference type="PROSITE" id="PS50111">
    <property type="entry name" value="CHEMOTAXIS_TRANSDUC_2"/>
    <property type="match status" value="1"/>
</dbReference>
<dbReference type="Gene3D" id="6.10.340.10">
    <property type="match status" value="1"/>
</dbReference>
<dbReference type="GO" id="GO:0007165">
    <property type="term" value="P:signal transduction"/>
    <property type="evidence" value="ECO:0007669"/>
    <property type="project" value="UniProtKB-KW"/>
</dbReference>
<dbReference type="InterPro" id="IPR003660">
    <property type="entry name" value="HAMP_dom"/>
</dbReference>
<dbReference type="RefSeq" id="WP_042528821.1">
    <property type="nucleotide sequence ID" value="NZ_CDGG01000001.1"/>
</dbReference>
<comment type="similarity">
    <text evidence="5">Belongs to the methyl-accepting chemotaxis (MCP) protein family.</text>
</comment>
<keyword evidence="3 7" id="KW-0472">Membrane</keyword>
<dbReference type="Pfam" id="PF00672">
    <property type="entry name" value="HAMP"/>
    <property type="match status" value="1"/>
</dbReference>
<proteinExistence type="inferred from homology"/>
<dbReference type="SMART" id="SM00304">
    <property type="entry name" value="HAMP"/>
    <property type="match status" value="1"/>
</dbReference>
<dbReference type="Pfam" id="PF12729">
    <property type="entry name" value="4HB_MCP_1"/>
    <property type="match status" value="1"/>
</dbReference>